<dbReference type="GO" id="GO:0030553">
    <property type="term" value="F:cGMP binding"/>
    <property type="evidence" value="ECO:0007669"/>
    <property type="project" value="TreeGrafter"/>
</dbReference>
<name>A0A915CUW2_9BILA</name>
<dbReference type="PANTHER" id="PTHR45638">
    <property type="entry name" value="CYCLIC NUCLEOTIDE-GATED CATION CHANNEL SUBUNIT A"/>
    <property type="match status" value="1"/>
</dbReference>
<dbReference type="Pfam" id="PF00520">
    <property type="entry name" value="Ion_trans"/>
    <property type="match status" value="1"/>
</dbReference>
<accession>A0A915CUW2</accession>
<evidence type="ECO:0000256" key="3">
    <source>
        <dbReference type="ARBA" id="ARBA00022692"/>
    </source>
</evidence>
<dbReference type="InterPro" id="IPR050866">
    <property type="entry name" value="CNG_cation_channel"/>
</dbReference>
<feature type="transmembrane region" description="Helical" evidence="10">
    <location>
        <begin position="298"/>
        <end position="319"/>
    </location>
</feature>
<dbReference type="PROSITE" id="PS50042">
    <property type="entry name" value="CNMP_BINDING_3"/>
    <property type="match status" value="1"/>
</dbReference>
<dbReference type="PROSITE" id="PS00888">
    <property type="entry name" value="CNMP_BINDING_1"/>
    <property type="match status" value="1"/>
</dbReference>
<evidence type="ECO:0000256" key="9">
    <source>
        <dbReference type="SAM" id="MobiDB-lite"/>
    </source>
</evidence>
<evidence type="ECO:0000256" key="6">
    <source>
        <dbReference type="ARBA" id="ARBA00023136"/>
    </source>
</evidence>
<dbReference type="GO" id="GO:0044877">
    <property type="term" value="F:protein-containing complex binding"/>
    <property type="evidence" value="ECO:0007669"/>
    <property type="project" value="TreeGrafter"/>
</dbReference>
<sequence>MRQMEATQSVYPEVRKYLHGCPIIVRRTACIRNDLRRRTSQVREEVVREPTPEKETDAPERAPSGIEREQASLMSLIGLHQVQMSGESQSVKKSFIPKTIDPFGRTYMFWLAFVVVAFLYNSFTIPLRSSYPYQTDENDFYWMFVDYTFDLFWSTYRERCHAKTLSEEQSVQARPTVLATPGHFLPAYWTCSCWRIARTLKLLSFWEFFDLLDSSFSIHIIAKTFSYMIYIIHCNSCVYYMLSAWQAFGKAYMHNGKWYLNKWVYNNQGNAYIRCFYFTAAVATSTGNNPAPTNVIEYIYMTFSWMMGVFVFALLLGQIRDIVSNAKKQRGISKHHGQGARVRAWFLYTWEQQKTLEEKNAVIPGCGQSIAEDLVLKLRPVIFLPGDMICRKGDVGKEMYIVNNGILEVGGDHNEIVFATLTEDLCLVKSGSLLAIGGNNRRTANIRSKGFSTLFVLSKEDLNLTDASKDVNKAAPNPEEAKKELTAKCRVSSDIRTPRMLEAVAKLLPPQSNAKKELNNAIRRPSVSLKKLKRWSTIPDDYSDVSDMELENLDLNSPVPNNTATMAKAQSLDM</sequence>
<feature type="domain" description="Cyclic nucleotide-binding" evidence="11">
    <location>
        <begin position="362"/>
        <end position="463"/>
    </location>
</feature>
<keyword evidence="5" id="KW-0406">Ion transport</keyword>
<protein>
    <submittedName>
        <fullName evidence="13">Cyclic nucleotide-binding domain-containing protein</fullName>
    </submittedName>
</protein>
<reference evidence="13" key="1">
    <citation type="submission" date="2022-11" db="UniProtKB">
        <authorList>
            <consortium name="WormBaseParasite"/>
        </authorList>
    </citation>
    <scope>IDENTIFICATION</scope>
</reference>
<dbReference type="Gene3D" id="1.10.287.70">
    <property type="match status" value="1"/>
</dbReference>
<organism evidence="12 13">
    <name type="scientific">Ditylenchus dipsaci</name>
    <dbReference type="NCBI Taxonomy" id="166011"/>
    <lineage>
        <taxon>Eukaryota</taxon>
        <taxon>Metazoa</taxon>
        <taxon>Ecdysozoa</taxon>
        <taxon>Nematoda</taxon>
        <taxon>Chromadorea</taxon>
        <taxon>Rhabditida</taxon>
        <taxon>Tylenchina</taxon>
        <taxon>Tylenchomorpha</taxon>
        <taxon>Sphaerularioidea</taxon>
        <taxon>Anguinidae</taxon>
        <taxon>Anguininae</taxon>
        <taxon>Ditylenchus</taxon>
    </lineage>
</organism>
<dbReference type="CDD" id="cd00038">
    <property type="entry name" value="CAP_ED"/>
    <property type="match status" value="1"/>
</dbReference>
<dbReference type="GO" id="GO:0005886">
    <property type="term" value="C:plasma membrane"/>
    <property type="evidence" value="ECO:0007669"/>
    <property type="project" value="TreeGrafter"/>
</dbReference>
<keyword evidence="2" id="KW-0813">Transport</keyword>
<dbReference type="InterPro" id="IPR014710">
    <property type="entry name" value="RmlC-like_jellyroll"/>
</dbReference>
<evidence type="ECO:0000256" key="1">
    <source>
        <dbReference type="ARBA" id="ARBA00004141"/>
    </source>
</evidence>
<keyword evidence="8" id="KW-0407">Ion channel</keyword>
<dbReference type="Pfam" id="PF00027">
    <property type="entry name" value="cNMP_binding"/>
    <property type="match status" value="1"/>
</dbReference>
<dbReference type="SUPFAM" id="SSF81324">
    <property type="entry name" value="Voltage-gated potassium channels"/>
    <property type="match status" value="1"/>
</dbReference>
<dbReference type="GO" id="GO:0017071">
    <property type="term" value="C:intracellular cyclic nucleotide activated cation channel complex"/>
    <property type="evidence" value="ECO:0007669"/>
    <property type="project" value="TreeGrafter"/>
</dbReference>
<dbReference type="SUPFAM" id="SSF51206">
    <property type="entry name" value="cAMP-binding domain-like"/>
    <property type="match status" value="1"/>
</dbReference>
<evidence type="ECO:0000256" key="4">
    <source>
        <dbReference type="ARBA" id="ARBA00022989"/>
    </source>
</evidence>
<feature type="transmembrane region" description="Helical" evidence="10">
    <location>
        <begin position="102"/>
        <end position="120"/>
    </location>
</feature>
<evidence type="ECO:0000256" key="8">
    <source>
        <dbReference type="ARBA" id="ARBA00023303"/>
    </source>
</evidence>
<dbReference type="AlphaFoldDB" id="A0A915CUW2"/>
<dbReference type="PANTHER" id="PTHR45638:SF1">
    <property type="entry name" value="CYCLIC NUCLEOTIDE-GATED ION CHANNEL SUBUNIT B, ISOFORM A"/>
    <property type="match status" value="1"/>
</dbReference>
<dbReference type="GO" id="GO:0005222">
    <property type="term" value="F:intracellularly cAMP-activated cation channel activity"/>
    <property type="evidence" value="ECO:0007669"/>
    <property type="project" value="TreeGrafter"/>
</dbReference>
<keyword evidence="4 10" id="KW-1133">Transmembrane helix</keyword>
<dbReference type="GO" id="GO:0005223">
    <property type="term" value="F:intracellularly cGMP-activated cation channel activity"/>
    <property type="evidence" value="ECO:0007669"/>
    <property type="project" value="TreeGrafter"/>
</dbReference>
<feature type="region of interest" description="Disordered" evidence="9">
    <location>
        <begin position="41"/>
        <end position="65"/>
    </location>
</feature>
<keyword evidence="6 10" id="KW-0472">Membrane</keyword>
<keyword evidence="12" id="KW-1185">Reference proteome</keyword>
<dbReference type="InterPro" id="IPR018488">
    <property type="entry name" value="cNMP-bd_CS"/>
</dbReference>
<evidence type="ECO:0000259" key="11">
    <source>
        <dbReference type="PROSITE" id="PS50042"/>
    </source>
</evidence>
<evidence type="ECO:0000313" key="12">
    <source>
        <dbReference type="Proteomes" id="UP000887574"/>
    </source>
</evidence>
<dbReference type="InterPro" id="IPR000595">
    <property type="entry name" value="cNMP-bd_dom"/>
</dbReference>
<feature type="transmembrane region" description="Helical" evidence="10">
    <location>
        <begin position="227"/>
        <end position="248"/>
    </location>
</feature>
<dbReference type="Gene3D" id="2.60.120.10">
    <property type="entry name" value="Jelly Rolls"/>
    <property type="match status" value="1"/>
</dbReference>
<dbReference type="WBParaSite" id="jg12871">
    <property type="protein sequence ID" value="jg12871"/>
    <property type="gene ID" value="jg12871"/>
</dbReference>
<evidence type="ECO:0000256" key="5">
    <source>
        <dbReference type="ARBA" id="ARBA00023065"/>
    </source>
</evidence>
<proteinExistence type="predicted"/>
<dbReference type="InterPro" id="IPR018490">
    <property type="entry name" value="cNMP-bd_dom_sf"/>
</dbReference>
<evidence type="ECO:0000256" key="7">
    <source>
        <dbReference type="ARBA" id="ARBA00023286"/>
    </source>
</evidence>
<evidence type="ECO:0000256" key="10">
    <source>
        <dbReference type="SAM" id="Phobius"/>
    </source>
</evidence>
<dbReference type="InterPro" id="IPR005821">
    <property type="entry name" value="Ion_trans_dom"/>
</dbReference>
<keyword evidence="7" id="KW-1071">Ligand-gated ion channel</keyword>
<evidence type="ECO:0000313" key="13">
    <source>
        <dbReference type="WBParaSite" id="jg12871"/>
    </source>
</evidence>
<dbReference type="SMART" id="SM00100">
    <property type="entry name" value="cNMP"/>
    <property type="match status" value="1"/>
</dbReference>
<comment type="subcellular location">
    <subcellularLocation>
        <location evidence="1">Membrane</location>
        <topology evidence="1">Multi-pass membrane protein</topology>
    </subcellularLocation>
</comment>
<evidence type="ECO:0000256" key="2">
    <source>
        <dbReference type="ARBA" id="ARBA00022448"/>
    </source>
</evidence>
<dbReference type="Proteomes" id="UP000887574">
    <property type="component" value="Unplaced"/>
</dbReference>
<keyword evidence="3 10" id="KW-0812">Transmembrane</keyword>